<feature type="compositionally biased region" description="Low complexity" evidence="1">
    <location>
        <begin position="426"/>
        <end position="439"/>
    </location>
</feature>
<gene>
    <name evidence="3" type="ORF">COCSUDRAFT_63580</name>
</gene>
<dbReference type="Pfam" id="PF00385">
    <property type="entry name" value="Chromo"/>
    <property type="match status" value="1"/>
</dbReference>
<proteinExistence type="predicted"/>
<dbReference type="KEGG" id="csl:COCSUDRAFT_63580"/>
<feature type="compositionally biased region" description="Low complexity" evidence="1">
    <location>
        <begin position="359"/>
        <end position="371"/>
    </location>
</feature>
<name>I0YXV5_COCSC</name>
<reference evidence="3 4" key="1">
    <citation type="journal article" date="2012" name="Genome Biol.">
        <title>The genome of the polar eukaryotic microalga coccomyxa subellipsoidea reveals traits of cold adaptation.</title>
        <authorList>
            <person name="Blanc G."/>
            <person name="Agarkova I."/>
            <person name="Grimwood J."/>
            <person name="Kuo A."/>
            <person name="Brueggeman A."/>
            <person name="Dunigan D."/>
            <person name="Gurnon J."/>
            <person name="Ladunga I."/>
            <person name="Lindquist E."/>
            <person name="Lucas S."/>
            <person name="Pangilinan J."/>
            <person name="Proschold T."/>
            <person name="Salamov A."/>
            <person name="Schmutz J."/>
            <person name="Weeks D."/>
            <person name="Yamada T."/>
            <person name="Claverie J.M."/>
            <person name="Grigoriev I."/>
            <person name="Van Etten J."/>
            <person name="Lomsadze A."/>
            <person name="Borodovsky M."/>
        </authorList>
    </citation>
    <scope>NUCLEOTIDE SEQUENCE [LARGE SCALE GENOMIC DNA]</scope>
    <source>
        <strain evidence="3 4">C-169</strain>
    </source>
</reference>
<evidence type="ECO:0000259" key="2">
    <source>
        <dbReference type="PROSITE" id="PS50013"/>
    </source>
</evidence>
<protein>
    <recommendedName>
        <fullName evidence="2">Chromo domain-containing protein</fullName>
    </recommendedName>
</protein>
<comment type="caution">
    <text evidence="3">The sequence shown here is derived from an EMBL/GenBank/DDBJ whole genome shotgun (WGS) entry which is preliminary data.</text>
</comment>
<feature type="compositionally biased region" description="Acidic residues" evidence="1">
    <location>
        <begin position="228"/>
        <end position="237"/>
    </location>
</feature>
<sequence>MAAISEKYKNILVGRILKKVQDGVEMNGVVHWEGDAGTDVLTQEEVWKIATNEFTTASWMIPDILERQKVGWDESALDMEDLRLKSIYDKAMSTHAVNKKAAEAARDIVAALEGRKVQPPQPSLQDLFGQPVDSSKVFPVTALHKYKTIKKQGHMANKTGDVLNEKKDDATYKVLDASLLPPLTPELREEAIRLVCARVAFAETLKQAKEKVKKSKEFLAEAVRQESGEDEPAEEGPEGAAKPADRKLDPEQAQKAVDEAEAFLAQAKVDAEVAAKAARNFEEKHGLLGKDRPSSGQVGRKSAAKENAQPSKAVKPLKETAADAKGKGRADATAGSKKIPFGQSSVRAAQKKEAHARRSAATAAKKNAATAVEGKGKASVVDAADPDAPGPSAGPSKRPSAGVASPTRAAKAAAAAAKRAEKKRAGAAGAKGKEAAVVPEADEEEERERSLTSSIRLNLSDANGDGGVSDDVIVLDSATTGAPSAVAAASDDAEVSPNGDVAMGEAEQKAPAGAAEEEMRRFPDGRAYPERLCMQHGDRLLADWSAAEANNELEDDTEYEVIAILDERKRKGKREFLVKWRGFELNPEQWFPHTLFTECEALEQWEAAHPPAAGQKRSRGRTA</sequence>
<feature type="compositionally biased region" description="Basic and acidic residues" evidence="1">
    <location>
        <begin position="281"/>
        <end position="293"/>
    </location>
</feature>
<feature type="compositionally biased region" description="Polar residues" evidence="1">
    <location>
        <begin position="451"/>
        <end position="461"/>
    </location>
</feature>
<keyword evidence="4" id="KW-1185">Reference proteome</keyword>
<feature type="compositionally biased region" description="Basic and acidic residues" evidence="1">
    <location>
        <begin position="243"/>
        <end position="258"/>
    </location>
</feature>
<dbReference type="OrthoDB" id="553321at2759"/>
<dbReference type="Gene3D" id="2.40.50.40">
    <property type="match status" value="1"/>
</dbReference>
<feature type="compositionally biased region" description="Low complexity" evidence="1">
    <location>
        <begin position="378"/>
        <end position="396"/>
    </location>
</feature>
<dbReference type="InterPro" id="IPR000953">
    <property type="entry name" value="Chromo/chromo_shadow_dom"/>
</dbReference>
<feature type="region of interest" description="Disordered" evidence="1">
    <location>
        <begin position="281"/>
        <end position="469"/>
    </location>
</feature>
<dbReference type="SUPFAM" id="SSF54160">
    <property type="entry name" value="Chromo domain-like"/>
    <property type="match status" value="1"/>
</dbReference>
<dbReference type="InterPro" id="IPR016197">
    <property type="entry name" value="Chromo-like_dom_sf"/>
</dbReference>
<accession>I0YXV5</accession>
<evidence type="ECO:0000313" key="4">
    <source>
        <dbReference type="Proteomes" id="UP000007264"/>
    </source>
</evidence>
<organism evidence="3 4">
    <name type="scientific">Coccomyxa subellipsoidea (strain C-169)</name>
    <name type="common">Green microalga</name>
    <dbReference type="NCBI Taxonomy" id="574566"/>
    <lineage>
        <taxon>Eukaryota</taxon>
        <taxon>Viridiplantae</taxon>
        <taxon>Chlorophyta</taxon>
        <taxon>core chlorophytes</taxon>
        <taxon>Trebouxiophyceae</taxon>
        <taxon>Trebouxiophyceae incertae sedis</taxon>
        <taxon>Coccomyxaceae</taxon>
        <taxon>Coccomyxa</taxon>
        <taxon>Coccomyxa subellipsoidea</taxon>
    </lineage>
</organism>
<dbReference type="RefSeq" id="XP_005647768.1">
    <property type="nucleotide sequence ID" value="XM_005647711.1"/>
</dbReference>
<feature type="compositionally biased region" description="Low complexity" evidence="1">
    <location>
        <begin position="408"/>
        <end position="417"/>
    </location>
</feature>
<dbReference type="Proteomes" id="UP000007264">
    <property type="component" value="Unassembled WGS sequence"/>
</dbReference>
<dbReference type="AlphaFoldDB" id="I0YXV5"/>
<dbReference type="PROSITE" id="PS50013">
    <property type="entry name" value="CHROMO_2"/>
    <property type="match status" value="1"/>
</dbReference>
<feature type="region of interest" description="Disordered" evidence="1">
    <location>
        <begin position="223"/>
        <end position="259"/>
    </location>
</feature>
<dbReference type="CDD" id="cd00024">
    <property type="entry name" value="CD_CSD"/>
    <property type="match status" value="1"/>
</dbReference>
<feature type="compositionally biased region" description="Basic and acidic residues" evidence="1">
    <location>
        <begin position="316"/>
        <end position="330"/>
    </location>
</feature>
<dbReference type="EMBL" id="AGSI01000008">
    <property type="protein sequence ID" value="EIE23224.1"/>
    <property type="molecule type" value="Genomic_DNA"/>
</dbReference>
<dbReference type="InterPro" id="IPR023780">
    <property type="entry name" value="Chromo_domain"/>
</dbReference>
<dbReference type="GeneID" id="17041212"/>
<evidence type="ECO:0000313" key="3">
    <source>
        <dbReference type="EMBL" id="EIE23224.1"/>
    </source>
</evidence>
<evidence type="ECO:0000256" key="1">
    <source>
        <dbReference type="SAM" id="MobiDB-lite"/>
    </source>
</evidence>
<feature type="domain" description="Chromo" evidence="2">
    <location>
        <begin position="559"/>
        <end position="592"/>
    </location>
</feature>